<feature type="compositionally biased region" description="Basic and acidic residues" evidence="1">
    <location>
        <begin position="160"/>
        <end position="182"/>
    </location>
</feature>
<name>A0A8R7PIM2_TRIUA</name>
<accession>A0A8R7PIM2</accession>
<feature type="compositionally biased region" description="Low complexity" evidence="1">
    <location>
        <begin position="60"/>
        <end position="78"/>
    </location>
</feature>
<evidence type="ECO:0000313" key="3">
    <source>
        <dbReference type="Proteomes" id="UP000015106"/>
    </source>
</evidence>
<sequence length="191" mass="20650">MMSALNLRNPTRCPNMSIPWMRICRRLSFPWASRPFSAYRFSSHRRNSAESSAFLKSVSGRPAAATTRTGPAAPSTSTVVGMVGGRGRSAISIIPRECSSGTQPRPVGGSGPCHVVGGIHGAAAPLFKLLMEGPRRCRIQRPLALTLPDVEDRRRGERWVAEREAAARGEVWQREGDLDRGRSGSAASPSI</sequence>
<feature type="region of interest" description="Disordered" evidence="1">
    <location>
        <begin position="60"/>
        <end position="81"/>
    </location>
</feature>
<keyword evidence="3" id="KW-1185">Reference proteome</keyword>
<reference evidence="2" key="3">
    <citation type="submission" date="2022-06" db="UniProtKB">
        <authorList>
            <consortium name="EnsemblPlants"/>
        </authorList>
    </citation>
    <scope>IDENTIFICATION</scope>
</reference>
<reference evidence="2" key="2">
    <citation type="submission" date="2018-03" db="EMBL/GenBank/DDBJ databases">
        <title>The Triticum urartu genome reveals the dynamic nature of wheat genome evolution.</title>
        <authorList>
            <person name="Ling H."/>
            <person name="Ma B."/>
            <person name="Shi X."/>
            <person name="Liu H."/>
            <person name="Dong L."/>
            <person name="Sun H."/>
            <person name="Cao Y."/>
            <person name="Gao Q."/>
            <person name="Zheng S."/>
            <person name="Li Y."/>
            <person name="Yu Y."/>
            <person name="Du H."/>
            <person name="Qi M."/>
            <person name="Li Y."/>
            <person name="Yu H."/>
            <person name="Cui Y."/>
            <person name="Wang N."/>
            <person name="Chen C."/>
            <person name="Wu H."/>
            <person name="Zhao Y."/>
            <person name="Zhang J."/>
            <person name="Li Y."/>
            <person name="Zhou W."/>
            <person name="Zhang B."/>
            <person name="Hu W."/>
            <person name="Eijk M."/>
            <person name="Tang J."/>
            <person name="Witsenboer H."/>
            <person name="Zhao S."/>
            <person name="Li Z."/>
            <person name="Zhang A."/>
            <person name="Wang D."/>
            <person name="Liang C."/>
        </authorList>
    </citation>
    <scope>NUCLEOTIDE SEQUENCE [LARGE SCALE GENOMIC DNA]</scope>
    <source>
        <strain evidence="2">cv. G1812</strain>
    </source>
</reference>
<dbReference type="EnsemblPlants" id="TuG1812G0200004469.01.T01">
    <property type="protein sequence ID" value="TuG1812G0200004469.01.T01"/>
    <property type="gene ID" value="TuG1812G0200004469.01"/>
</dbReference>
<proteinExistence type="predicted"/>
<dbReference type="Gramene" id="TuG1812G0200004469.01.T01">
    <property type="protein sequence ID" value="TuG1812G0200004469.01.T01"/>
    <property type="gene ID" value="TuG1812G0200004469.01"/>
</dbReference>
<organism evidence="2 3">
    <name type="scientific">Triticum urartu</name>
    <name type="common">Red wild einkorn</name>
    <name type="synonym">Crithodium urartu</name>
    <dbReference type="NCBI Taxonomy" id="4572"/>
    <lineage>
        <taxon>Eukaryota</taxon>
        <taxon>Viridiplantae</taxon>
        <taxon>Streptophyta</taxon>
        <taxon>Embryophyta</taxon>
        <taxon>Tracheophyta</taxon>
        <taxon>Spermatophyta</taxon>
        <taxon>Magnoliopsida</taxon>
        <taxon>Liliopsida</taxon>
        <taxon>Poales</taxon>
        <taxon>Poaceae</taxon>
        <taxon>BOP clade</taxon>
        <taxon>Pooideae</taxon>
        <taxon>Triticodae</taxon>
        <taxon>Triticeae</taxon>
        <taxon>Triticinae</taxon>
        <taxon>Triticum</taxon>
    </lineage>
</organism>
<protein>
    <submittedName>
        <fullName evidence="2">Uncharacterized protein</fullName>
    </submittedName>
</protein>
<reference evidence="3" key="1">
    <citation type="journal article" date="2013" name="Nature">
        <title>Draft genome of the wheat A-genome progenitor Triticum urartu.</title>
        <authorList>
            <person name="Ling H.Q."/>
            <person name="Zhao S."/>
            <person name="Liu D."/>
            <person name="Wang J."/>
            <person name="Sun H."/>
            <person name="Zhang C."/>
            <person name="Fan H."/>
            <person name="Li D."/>
            <person name="Dong L."/>
            <person name="Tao Y."/>
            <person name="Gao C."/>
            <person name="Wu H."/>
            <person name="Li Y."/>
            <person name="Cui Y."/>
            <person name="Guo X."/>
            <person name="Zheng S."/>
            <person name="Wang B."/>
            <person name="Yu K."/>
            <person name="Liang Q."/>
            <person name="Yang W."/>
            <person name="Lou X."/>
            <person name="Chen J."/>
            <person name="Feng M."/>
            <person name="Jian J."/>
            <person name="Zhang X."/>
            <person name="Luo G."/>
            <person name="Jiang Y."/>
            <person name="Liu J."/>
            <person name="Wang Z."/>
            <person name="Sha Y."/>
            <person name="Zhang B."/>
            <person name="Wu H."/>
            <person name="Tang D."/>
            <person name="Shen Q."/>
            <person name="Xue P."/>
            <person name="Zou S."/>
            <person name="Wang X."/>
            <person name="Liu X."/>
            <person name="Wang F."/>
            <person name="Yang Y."/>
            <person name="An X."/>
            <person name="Dong Z."/>
            <person name="Zhang K."/>
            <person name="Zhang X."/>
            <person name="Luo M.C."/>
            <person name="Dvorak J."/>
            <person name="Tong Y."/>
            <person name="Wang J."/>
            <person name="Yang H."/>
            <person name="Li Z."/>
            <person name="Wang D."/>
            <person name="Zhang A."/>
            <person name="Wang J."/>
        </authorList>
    </citation>
    <scope>NUCLEOTIDE SEQUENCE</scope>
    <source>
        <strain evidence="3">cv. G1812</strain>
    </source>
</reference>
<evidence type="ECO:0000313" key="2">
    <source>
        <dbReference type="EnsemblPlants" id="TuG1812G0200004469.01.T01"/>
    </source>
</evidence>
<feature type="region of interest" description="Disordered" evidence="1">
    <location>
        <begin position="160"/>
        <end position="191"/>
    </location>
</feature>
<dbReference type="Proteomes" id="UP000015106">
    <property type="component" value="Chromosome 2"/>
</dbReference>
<dbReference type="AlphaFoldDB" id="A0A8R7PIM2"/>
<evidence type="ECO:0000256" key="1">
    <source>
        <dbReference type="SAM" id="MobiDB-lite"/>
    </source>
</evidence>